<reference evidence="1" key="1">
    <citation type="submission" date="2013-07" db="EMBL/GenBank/DDBJ databases">
        <title>Sub-species coevolution in mutualistic symbiosis.</title>
        <authorList>
            <person name="Murfin K."/>
            <person name="Klassen J."/>
            <person name="Lee M."/>
            <person name="Forst S."/>
            <person name="Stock P."/>
            <person name="Goodrich-Blair H."/>
        </authorList>
    </citation>
    <scope>NUCLEOTIDE SEQUENCE [LARGE SCALE GENOMIC DNA]</scope>
    <source>
        <strain evidence="1">Intermedium</strain>
    </source>
</reference>
<protein>
    <submittedName>
        <fullName evidence="1">Uncharacterized protein</fullName>
    </submittedName>
</protein>
<accession>A0A077Q7V8</accession>
<dbReference type="Proteomes" id="UP000028480">
    <property type="component" value="Unassembled WGS sequence"/>
</dbReference>
<name>A0A077Q7V8_XENBV</name>
<dbReference type="AlphaFoldDB" id="A0A077Q7V8"/>
<gene>
    <name evidence="1" type="ORF">XBI1_1930026</name>
</gene>
<comment type="caution">
    <text evidence="1">The sequence shown here is derived from an EMBL/GenBank/DDBJ whole genome shotgun (WGS) entry which is preliminary data.</text>
</comment>
<organism evidence="1 2">
    <name type="scientific">Xenorhabdus bovienii str. Intermedium</name>
    <dbReference type="NCBI Taxonomy" id="1379677"/>
    <lineage>
        <taxon>Bacteria</taxon>
        <taxon>Pseudomonadati</taxon>
        <taxon>Pseudomonadota</taxon>
        <taxon>Gammaproteobacteria</taxon>
        <taxon>Enterobacterales</taxon>
        <taxon>Morganellaceae</taxon>
        <taxon>Xenorhabdus</taxon>
    </lineage>
</organism>
<sequence>MSDSLNKFVLLERIELISKIGGGDNFNDKDRQVALYWVGELAEQVKQMIIEKPLKSGSTELCGASLQ</sequence>
<evidence type="ECO:0000313" key="2">
    <source>
        <dbReference type="Proteomes" id="UP000028480"/>
    </source>
</evidence>
<dbReference type="RefSeq" id="WP_038186393.1">
    <property type="nucleotide sequence ID" value="NZ_CAWLWA010000141.1"/>
</dbReference>
<evidence type="ECO:0000313" key="1">
    <source>
        <dbReference type="EMBL" id="CDH32357.1"/>
    </source>
</evidence>
<dbReference type="HOGENOM" id="CLU_177889_1_0_6"/>
<proteinExistence type="predicted"/>
<dbReference type="EMBL" id="CBTB010000105">
    <property type="protein sequence ID" value="CDH32357.1"/>
    <property type="molecule type" value="Genomic_DNA"/>
</dbReference>